<dbReference type="Pfam" id="PF12697">
    <property type="entry name" value="Abhydrolase_6"/>
    <property type="match status" value="1"/>
</dbReference>
<dbReference type="GO" id="GO:0016787">
    <property type="term" value="F:hydrolase activity"/>
    <property type="evidence" value="ECO:0007669"/>
    <property type="project" value="UniProtKB-KW"/>
</dbReference>
<dbReference type="RefSeq" id="WP_064303930.1">
    <property type="nucleotide sequence ID" value="NZ_LUCV01000038.1"/>
</dbReference>
<protein>
    <submittedName>
        <fullName evidence="2">Alpha/beta hydrolase</fullName>
    </submittedName>
</protein>
<evidence type="ECO:0000259" key="1">
    <source>
        <dbReference type="Pfam" id="PF12697"/>
    </source>
</evidence>
<dbReference type="PRINTS" id="PR00111">
    <property type="entry name" value="ABHYDROLASE"/>
</dbReference>
<dbReference type="Proteomes" id="UP000077752">
    <property type="component" value="Unassembled WGS sequence"/>
</dbReference>
<dbReference type="Gene3D" id="3.40.50.1820">
    <property type="entry name" value="alpha/beta hydrolase"/>
    <property type="match status" value="1"/>
</dbReference>
<evidence type="ECO:0000313" key="2">
    <source>
        <dbReference type="EMBL" id="OAI88047.1"/>
    </source>
</evidence>
<dbReference type="SUPFAM" id="SSF53474">
    <property type="entry name" value="alpha/beta-Hydrolases"/>
    <property type="match status" value="1"/>
</dbReference>
<reference evidence="2 3" key="1">
    <citation type="submission" date="2016-03" db="EMBL/GenBank/DDBJ databases">
        <title>Draft Genome Assembly of Pseudomonas putida strain CBF10-2.</title>
        <authorList>
            <person name="Iyer R.S."/>
            <person name="Damania A."/>
        </authorList>
    </citation>
    <scope>NUCLEOTIDE SEQUENCE [LARGE SCALE GENOMIC DNA]</scope>
    <source>
        <strain evidence="2 3">CBF10-2</strain>
    </source>
</reference>
<organism evidence="2 3">
    <name type="scientific">Pseudomonas putida</name>
    <name type="common">Arthrobacter siderocapsulatus</name>
    <dbReference type="NCBI Taxonomy" id="303"/>
    <lineage>
        <taxon>Bacteria</taxon>
        <taxon>Pseudomonadati</taxon>
        <taxon>Pseudomonadota</taxon>
        <taxon>Gammaproteobacteria</taxon>
        <taxon>Pseudomonadales</taxon>
        <taxon>Pseudomonadaceae</taxon>
        <taxon>Pseudomonas</taxon>
    </lineage>
</organism>
<dbReference type="InterPro" id="IPR050228">
    <property type="entry name" value="Carboxylesterase_BioH"/>
</dbReference>
<dbReference type="AlphaFoldDB" id="A0A177SFR3"/>
<dbReference type="InterPro" id="IPR000073">
    <property type="entry name" value="AB_hydrolase_1"/>
</dbReference>
<feature type="domain" description="AB hydrolase-1" evidence="1">
    <location>
        <begin position="8"/>
        <end position="225"/>
    </location>
</feature>
<comment type="caution">
    <text evidence="2">The sequence shown here is derived from an EMBL/GenBank/DDBJ whole genome shotgun (WGS) entry which is preliminary data.</text>
</comment>
<evidence type="ECO:0000313" key="3">
    <source>
        <dbReference type="Proteomes" id="UP000077752"/>
    </source>
</evidence>
<proteinExistence type="predicted"/>
<dbReference type="EMBL" id="LUCV01000038">
    <property type="protein sequence ID" value="OAI88047.1"/>
    <property type="molecule type" value="Genomic_DNA"/>
</dbReference>
<dbReference type="PANTHER" id="PTHR43194">
    <property type="entry name" value="HYDROLASE ALPHA/BETA FOLD FAMILY"/>
    <property type="match status" value="1"/>
</dbReference>
<gene>
    <name evidence="2" type="ORF">AYO28_25000</name>
</gene>
<keyword evidence="2" id="KW-0378">Hydrolase</keyword>
<dbReference type="PANTHER" id="PTHR43194:SF5">
    <property type="entry name" value="PIMELOYL-[ACYL-CARRIER PROTEIN] METHYL ESTER ESTERASE"/>
    <property type="match status" value="1"/>
</dbReference>
<accession>A0A177SFR3</accession>
<dbReference type="InterPro" id="IPR029058">
    <property type="entry name" value="AB_hydrolase_fold"/>
</dbReference>
<name>A0A177SFR3_PSEPU</name>
<sequence length="237" mass="26234">MSRNNLPLVLLPGLLNDHRLWTHAQATFASDREILIPDLSQHESIVAMADHVLEQAPPRFALAALSMGGYVAFEILRRAPERVARLALLDTTARPDEPERARVRRGLLELAGLGKFKGVTPQLLPRLMHARALESQVPQVVMDMADAIGREGFIRQQRAIIERADYQPLLAAIKVPTLVLFGAQDEITPLTEARVIQAGIPGARLEVIEACGHLPPLEHPERTSELLGQWLDGRFDA</sequence>